<dbReference type="EMBL" id="BAER01000127">
    <property type="protein sequence ID" value="GAC35206.1"/>
    <property type="molecule type" value="Genomic_DNA"/>
</dbReference>
<gene>
    <name evidence="2" type="ORF">GPLA_4327</name>
</gene>
<name>K6ZGR3_9ALTE</name>
<accession>K6ZGR3</accession>
<dbReference type="STRING" id="1129793.GPLA_4327"/>
<keyword evidence="3" id="KW-1185">Reference proteome</keyword>
<keyword evidence="1" id="KW-1133">Transmembrane helix</keyword>
<keyword evidence="1" id="KW-0812">Transmembrane</keyword>
<evidence type="ECO:0000313" key="2">
    <source>
        <dbReference type="EMBL" id="GAC35206.1"/>
    </source>
</evidence>
<dbReference type="AlphaFoldDB" id="K6ZGR3"/>
<evidence type="ECO:0000256" key="1">
    <source>
        <dbReference type="SAM" id="Phobius"/>
    </source>
</evidence>
<evidence type="ECO:0000313" key="3">
    <source>
        <dbReference type="Proteomes" id="UP000006322"/>
    </source>
</evidence>
<dbReference type="Proteomes" id="UP000006322">
    <property type="component" value="Unassembled WGS sequence"/>
</dbReference>
<sequence length="51" mass="5671">MPKQLALMVSVEAHFEPAPLLPISFIIRSIVNEIIMTISVLMSSLTNMSKK</sequence>
<comment type="caution">
    <text evidence="2">The sequence shown here is derived from an EMBL/GenBank/DDBJ whole genome shotgun (WGS) entry which is preliminary data.</text>
</comment>
<keyword evidence="1" id="KW-0472">Membrane</keyword>
<proteinExistence type="predicted"/>
<protein>
    <submittedName>
        <fullName evidence="2">Uncharacterized protein</fullName>
    </submittedName>
</protein>
<reference evidence="3" key="1">
    <citation type="journal article" date="2014" name="Environ. Microbiol.">
        <title>Comparative genomics of the marine bacterial genus Glaciecola reveals the high degree of genomic diversity and genomic characteristic for cold adaptation.</title>
        <authorList>
            <person name="Qin Q.L."/>
            <person name="Xie B.B."/>
            <person name="Yu Y."/>
            <person name="Shu Y.L."/>
            <person name="Rong J.C."/>
            <person name="Zhang Y.J."/>
            <person name="Zhao D.L."/>
            <person name="Chen X.L."/>
            <person name="Zhang X.Y."/>
            <person name="Chen B."/>
            <person name="Zhou B.C."/>
            <person name="Zhang Y.Z."/>
        </authorList>
    </citation>
    <scope>NUCLEOTIDE SEQUENCE [LARGE SCALE GENOMIC DNA]</scope>
    <source>
        <strain evidence="3">LMG 21857</strain>
    </source>
</reference>
<organism evidence="2 3">
    <name type="scientific">Paraglaciecola polaris LMG 21857</name>
    <dbReference type="NCBI Taxonomy" id="1129793"/>
    <lineage>
        <taxon>Bacteria</taxon>
        <taxon>Pseudomonadati</taxon>
        <taxon>Pseudomonadota</taxon>
        <taxon>Gammaproteobacteria</taxon>
        <taxon>Alteromonadales</taxon>
        <taxon>Alteromonadaceae</taxon>
        <taxon>Paraglaciecola</taxon>
    </lineage>
</organism>
<feature type="transmembrane region" description="Helical" evidence="1">
    <location>
        <begin position="20"/>
        <end position="42"/>
    </location>
</feature>